<feature type="region of interest" description="Disordered" evidence="2">
    <location>
        <begin position="1"/>
        <end position="104"/>
    </location>
</feature>
<dbReference type="Proteomes" id="UP000780801">
    <property type="component" value="Unassembled WGS sequence"/>
</dbReference>
<gene>
    <name evidence="3" type="primary">BLOC1S2</name>
    <name evidence="3" type="ORF">BGW38_003426</name>
</gene>
<dbReference type="InterPro" id="IPR019269">
    <property type="entry name" value="BLOC1_su2"/>
</dbReference>
<comment type="caution">
    <text evidence="3">The sequence shown here is derived from an EMBL/GenBank/DDBJ whole genome shotgun (WGS) entry which is preliminary data.</text>
</comment>
<evidence type="ECO:0000313" key="3">
    <source>
        <dbReference type="EMBL" id="KAF9585206.1"/>
    </source>
</evidence>
<dbReference type="GO" id="GO:0016197">
    <property type="term" value="P:endosomal transport"/>
    <property type="evidence" value="ECO:0007669"/>
    <property type="project" value="TreeGrafter"/>
</dbReference>
<keyword evidence="4" id="KW-1185">Reference proteome</keyword>
<organism evidence="3 4">
    <name type="scientific">Lunasporangiospora selenospora</name>
    <dbReference type="NCBI Taxonomy" id="979761"/>
    <lineage>
        <taxon>Eukaryota</taxon>
        <taxon>Fungi</taxon>
        <taxon>Fungi incertae sedis</taxon>
        <taxon>Mucoromycota</taxon>
        <taxon>Mortierellomycotina</taxon>
        <taxon>Mortierellomycetes</taxon>
        <taxon>Mortierellales</taxon>
        <taxon>Mortierellaceae</taxon>
        <taxon>Lunasporangiospora</taxon>
    </lineage>
</organism>
<proteinExistence type="inferred from homology"/>
<feature type="compositionally biased region" description="Basic and acidic residues" evidence="2">
    <location>
        <begin position="21"/>
        <end position="40"/>
    </location>
</feature>
<dbReference type="OrthoDB" id="244061at2759"/>
<dbReference type="PANTHER" id="PTHR46479:SF1">
    <property type="entry name" value="BIOGENESIS OF LYSOSOME-RELATED ORGANELLES COMPLEX 1 SUBUNIT 2"/>
    <property type="match status" value="1"/>
</dbReference>
<comment type="similarity">
    <text evidence="1">Belongs to the BLOC1S2 family.</text>
</comment>
<dbReference type="AlphaFoldDB" id="A0A9P6KHJ3"/>
<protein>
    <submittedName>
        <fullName evidence="3">Biogenesis of lysosome- organelles complex 1 subunit 2</fullName>
    </submittedName>
</protein>
<dbReference type="PANTHER" id="PTHR46479">
    <property type="entry name" value="BIOGENESIS OF LYSOSOME-RELATED ORGANELLES COMPLEX 1 SUBUNIT 2"/>
    <property type="match status" value="1"/>
</dbReference>
<reference evidence="3" key="1">
    <citation type="journal article" date="2020" name="Fungal Divers.">
        <title>Resolving the Mortierellaceae phylogeny through synthesis of multi-gene phylogenetics and phylogenomics.</title>
        <authorList>
            <person name="Vandepol N."/>
            <person name="Liber J."/>
            <person name="Desiro A."/>
            <person name="Na H."/>
            <person name="Kennedy M."/>
            <person name="Barry K."/>
            <person name="Grigoriev I.V."/>
            <person name="Miller A.N."/>
            <person name="O'Donnell K."/>
            <person name="Stajich J.E."/>
            <person name="Bonito G."/>
        </authorList>
    </citation>
    <scope>NUCLEOTIDE SEQUENCE</scope>
    <source>
        <strain evidence="3">KOD1015</strain>
    </source>
</reference>
<dbReference type="GO" id="GO:0000930">
    <property type="term" value="C:gamma-tubulin complex"/>
    <property type="evidence" value="ECO:0007669"/>
    <property type="project" value="TreeGrafter"/>
</dbReference>
<feature type="region of interest" description="Disordered" evidence="2">
    <location>
        <begin position="116"/>
        <end position="139"/>
    </location>
</feature>
<dbReference type="GO" id="GO:0099078">
    <property type="term" value="C:BORC complex"/>
    <property type="evidence" value="ECO:0007669"/>
    <property type="project" value="TreeGrafter"/>
</dbReference>
<accession>A0A9P6KHJ3</accession>
<evidence type="ECO:0000256" key="1">
    <source>
        <dbReference type="ARBA" id="ARBA00008468"/>
    </source>
</evidence>
<dbReference type="GO" id="GO:0043015">
    <property type="term" value="F:gamma-tubulin binding"/>
    <property type="evidence" value="ECO:0007669"/>
    <property type="project" value="TreeGrafter"/>
</dbReference>
<dbReference type="GO" id="GO:0031083">
    <property type="term" value="C:BLOC-1 complex"/>
    <property type="evidence" value="ECO:0007669"/>
    <property type="project" value="TreeGrafter"/>
</dbReference>
<evidence type="ECO:0000313" key="4">
    <source>
        <dbReference type="Proteomes" id="UP000780801"/>
    </source>
</evidence>
<sequence>MATDPATTPSMESTLEQDEMPSTRDIDPAESRMEGGDLHSSKKGSSVVAGPSPASPTTTTTKEPTVSSPVARTATFSSNFSQQSQQRRTLTPTPMIPKSPRSPISASVGVIQDLSAQDTPGSSRAQSVHSSYSHQSTFSAGDAARHLGQEHVARTSQDMFRKVTDYVKSEMLMTGEEYKLLENMNNLTRERYADLAGMAQELMHEVGKLRTTYSDFEPYLARIDEICQQADFISNVASELDEYTKSLEVRLKRVTK</sequence>
<dbReference type="EMBL" id="JAABOA010000230">
    <property type="protein sequence ID" value="KAF9585206.1"/>
    <property type="molecule type" value="Genomic_DNA"/>
</dbReference>
<feature type="compositionally biased region" description="Low complexity" evidence="2">
    <location>
        <begin position="44"/>
        <end position="69"/>
    </location>
</feature>
<dbReference type="GO" id="GO:0032418">
    <property type="term" value="P:lysosome localization"/>
    <property type="evidence" value="ECO:0007669"/>
    <property type="project" value="TreeGrafter"/>
</dbReference>
<feature type="compositionally biased region" description="Polar residues" evidence="2">
    <location>
        <begin position="1"/>
        <end position="14"/>
    </location>
</feature>
<dbReference type="Pfam" id="PF10046">
    <property type="entry name" value="BLOC1_2"/>
    <property type="match status" value="1"/>
</dbReference>
<name>A0A9P6KHJ3_9FUNG</name>
<feature type="compositionally biased region" description="Low complexity" evidence="2">
    <location>
        <begin position="76"/>
        <end position="86"/>
    </location>
</feature>
<evidence type="ECO:0000256" key="2">
    <source>
        <dbReference type="SAM" id="MobiDB-lite"/>
    </source>
</evidence>